<dbReference type="Proteomes" id="UP000244173">
    <property type="component" value="Plasmid unnamed2"/>
</dbReference>
<gene>
    <name evidence="1" type="ORF">DAI18_00005</name>
</gene>
<dbReference type="KEGG" id="maer:DAI18_00005"/>
<reference evidence="1 2" key="1">
    <citation type="submission" date="2018-04" db="EMBL/GenBank/DDBJ databases">
        <title>Denitrifier Microvirgula.</title>
        <authorList>
            <person name="Anderson E."/>
            <person name="Jang J."/>
            <person name="Ishii S."/>
        </authorList>
    </citation>
    <scope>NUCLEOTIDE SEQUENCE [LARGE SCALE GENOMIC DNA]</scope>
    <source>
        <strain evidence="1 2">BE2.4</strain>
        <plasmid evidence="1 2">unnamed2</plasmid>
    </source>
</reference>
<proteinExistence type="predicted"/>
<accession>A0A2U3TGU4</accession>
<name>A0A2U3TGU4_9NEIS</name>
<keyword evidence="1" id="KW-0614">Plasmid</keyword>
<evidence type="ECO:0000313" key="1">
    <source>
        <dbReference type="EMBL" id="AVY92611.1"/>
    </source>
</evidence>
<evidence type="ECO:0000313" key="2">
    <source>
        <dbReference type="Proteomes" id="UP000244173"/>
    </source>
</evidence>
<keyword evidence="2" id="KW-1185">Reference proteome</keyword>
<sequence>MLPSRLRLAAALLVPAAALLLSSGYWWSQSWRTRNCWTPPRQAAEHRAIQLASAVAQQTDTLLQMVDVTLQTLGNEYVDEEFSPLGVLPVPVFRPWPKCRCRSTMPRDRWCIPRWD</sequence>
<dbReference type="EMBL" id="CP028518">
    <property type="protein sequence ID" value="AVY92611.1"/>
    <property type="molecule type" value="Genomic_DNA"/>
</dbReference>
<geneLocation type="plasmid" evidence="1">
    <name>unnamed2</name>
</geneLocation>
<dbReference type="AlphaFoldDB" id="A0A2U3TGU4"/>
<protein>
    <submittedName>
        <fullName evidence="1">Uncharacterized protein</fullName>
    </submittedName>
</protein>
<organism evidence="1 2">
    <name type="scientific">Microvirgula aerodenitrificans</name>
    <dbReference type="NCBI Taxonomy" id="57480"/>
    <lineage>
        <taxon>Bacteria</taxon>
        <taxon>Pseudomonadati</taxon>
        <taxon>Pseudomonadota</taxon>
        <taxon>Betaproteobacteria</taxon>
        <taxon>Neisseriales</taxon>
        <taxon>Aquaspirillaceae</taxon>
        <taxon>Microvirgula</taxon>
    </lineage>
</organism>